<sequence>MARIAGVDIPDNKRGEIALTYIFGIGRKLSQSILVKAGVDLDKKVKDWTEEEAGEIRNVISTEHKVEGVLRSEVQLHIKRLMDIGSYRGLRHRKGLPVRGQRTKNNSRTRKGKRKTVANKKKASK</sequence>
<keyword evidence="5 7" id="KW-0687">Ribonucleoprotein</keyword>
<keyword evidence="3 7" id="KW-0694">RNA-binding</keyword>
<dbReference type="HAMAP" id="MF_01315">
    <property type="entry name" value="Ribosomal_uS13"/>
    <property type="match status" value="1"/>
</dbReference>
<evidence type="ECO:0000256" key="6">
    <source>
        <dbReference type="ARBA" id="ARBA00035166"/>
    </source>
</evidence>
<evidence type="ECO:0000256" key="8">
    <source>
        <dbReference type="RuleBase" id="RU003830"/>
    </source>
</evidence>
<dbReference type="InterPro" id="IPR027437">
    <property type="entry name" value="Rbsml_uS13_C"/>
</dbReference>
<evidence type="ECO:0000256" key="9">
    <source>
        <dbReference type="SAM" id="MobiDB-lite"/>
    </source>
</evidence>
<dbReference type="RefSeq" id="WP_123127711.1">
    <property type="nucleotide sequence ID" value="NZ_RJJD01000008.1"/>
</dbReference>
<keyword evidence="4 7" id="KW-0689">Ribosomal protein</keyword>
<evidence type="ECO:0000256" key="5">
    <source>
        <dbReference type="ARBA" id="ARBA00023274"/>
    </source>
</evidence>
<dbReference type="PROSITE" id="PS50159">
    <property type="entry name" value="RIBOSOMAL_S13_2"/>
    <property type="match status" value="1"/>
</dbReference>
<protein>
    <recommendedName>
        <fullName evidence="6 7">Small ribosomal subunit protein uS13</fullName>
    </recommendedName>
</protein>
<evidence type="ECO:0000256" key="4">
    <source>
        <dbReference type="ARBA" id="ARBA00022980"/>
    </source>
</evidence>
<dbReference type="InterPro" id="IPR001892">
    <property type="entry name" value="Ribosomal_uS13"/>
</dbReference>
<evidence type="ECO:0000256" key="1">
    <source>
        <dbReference type="ARBA" id="ARBA00008080"/>
    </source>
</evidence>
<comment type="function">
    <text evidence="7">Located at the top of the head of the 30S subunit, it contacts several helices of the 16S rRNA. In the 70S ribosome it contacts the 23S rRNA (bridge B1a) and protein L5 of the 50S subunit (bridge B1b), connecting the 2 subunits; these bridges are implicated in subunit movement. Contacts the tRNAs in the A and P-sites.</text>
</comment>
<dbReference type="Gene3D" id="4.10.910.10">
    <property type="entry name" value="30s ribosomal protein s13, domain 2"/>
    <property type="match status" value="1"/>
</dbReference>
<evidence type="ECO:0000256" key="3">
    <source>
        <dbReference type="ARBA" id="ARBA00022884"/>
    </source>
</evidence>
<dbReference type="InterPro" id="IPR019980">
    <property type="entry name" value="Ribosomal_uS13_bac-type"/>
</dbReference>
<dbReference type="NCBIfam" id="TIGR03631">
    <property type="entry name" value="uS13_bact"/>
    <property type="match status" value="1"/>
</dbReference>
<dbReference type="PROSITE" id="PS00646">
    <property type="entry name" value="RIBOSOMAL_S13_1"/>
    <property type="match status" value="1"/>
</dbReference>
<dbReference type="Gene3D" id="1.10.8.50">
    <property type="match status" value="1"/>
</dbReference>
<organism evidence="10 11">
    <name type="scientific">Rufibacter latericius</name>
    <dbReference type="NCBI Taxonomy" id="2487040"/>
    <lineage>
        <taxon>Bacteria</taxon>
        <taxon>Pseudomonadati</taxon>
        <taxon>Bacteroidota</taxon>
        <taxon>Cytophagia</taxon>
        <taxon>Cytophagales</taxon>
        <taxon>Hymenobacteraceae</taxon>
        <taxon>Rufibacter</taxon>
    </lineage>
</organism>
<comment type="caution">
    <text evidence="10">The sequence shown here is derived from an EMBL/GenBank/DDBJ whole genome shotgun (WGS) entry which is preliminary data.</text>
</comment>
<dbReference type="GO" id="GO:0003735">
    <property type="term" value="F:structural constituent of ribosome"/>
    <property type="evidence" value="ECO:0007669"/>
    <property type="project" value="InterPro"/>
</dbReference>
<evidence type="ECO:0000313" key="11">
    <source>
        <dbReference type="Proteomes" id="UP000272117"/>
    </source>
</evidence>
<dbReference type="GO" id="GO:0015935">
    <property type="term" value="C:small ribosomal subunit"/>
    <property type="evidence" value="ECO:0007669"/>
    <property type="project" value="TreeGrafter"/>
</dbReference>
<dbReference type="PIRSF" id="PIRSF002134">
    <property type="entry name" value="Ribosomal_S13"/>
    <property type="match status" value="1"/>
</dbReference>
<dbReference type="OrthoDB" id="9803610at2"/>
<gene>
    <name evidence="7" type="primary">rpsM</name>
    <name evidence="10" type="ORF">EFB08_14800</name>
</gene>
<proteinExistence type="inferred from homology"/>
<comment type="similarity">
    <text evidence="1 7 8">Belongs to the universal ribosomal protein uS13 family.</text>
</comment>
<name>A0A3M9MLK9_9BACT</name>
<keyword evidence="2 7" id="KW-0699">rRNA-binding</keyword>
<dbReference type="FunFam" id="1.10.8.50:FF:000001">
    <property type="entry name" value="30S ribosomal protein S13"/>
    <property type="match status" value="1"/>
</dbReference>
<dbReference type="GO" id="GO:0005829">
    <property type="term" value="C:cytosol"/>
    <property type="evidence" value="ECO:0007669"/>
    <property type="project" value="TreeGrafter"/>
</dbReference>
<reference evidence="10 11" key="1">
    <citation type="submission" date="2018-11" db="EMBL/GenBank/DDBJ databases">
        <title>Rufibacter latericius sp. nov., isolated from water in Baiyang Lake.</title>
        <authorList>
            <person name="Yang Y."/>
        </authorList>
    </citation>
    <scope>NUCLEOTIDE SEQUENCE [LARGE SCALE GENOMIC DNA]</scope>
    <source>
        <strain evidence="10 11">R-22-1c-1</strain>
    </source>
</reference>
<feature type="region of interest" description="Disordered" evidence="9">
    <location>
        <begin position="92"/>
        <end position="125"/>
    </location>
</feature>
<dbReference type="Pfam" id="PF00416">
    <property type="entry name" value="Ribosomal_S13"/>
    <property type="match status" value="1"/>
</dbReference>
<evidence type="ECO:0000313" key="10">
    <source>
        <dbReference type="EMBL" id="RNI26087.1"/>
    </source>
</evidence>
<dbReference type="SUPFAM" id="SSF46946">
    <property type="entry name" value="S13-like H2TH domain"/>
    <property type="match status" value="1"/>
</dbReference>
<comment type="subunit">
    <text evidence="7">Part of the 30S ribosomal subunit. Forms a loose heterodimer with protein S19. Forms two bridges to the 50S subunit in the 70S ribosome.</text>
</comment>
<dbReference type="InterPro" id="IPR018269">
    <property type="entry name" value="Ribosomal_uS13_CS"/>
</dbReference>
<dbReference type="AlphaFoldDB" id="A0A3M9MLK9"/>
<dbReference type="PANTHER" id="PTHR10871:SF1">
    <property type="entry name" value="SMALL RIBOSOMAL SUBUNIT PROTEIN US13M"/>
    <property type="match status" value="1"/>
</dbReference>
<dbReference type="GO" id="GO:0000049">
    <property type="term" value="F:tRNA binding"/>
    <property type="evidence" value="ECO:0007669"/>
    <property type="project" value="UniProtKB-UniRule"/>
</dbReference>
<evidence type="ECO:0000256" key="7">
    <source>
        <dbReference type="HAMAP-Rule" id="MF_01315"/>
    </source>
</evidence>
<dbReference type="FunFam" id="4.10.910.10:FF:000001">
    <property type="entry name" value="30S ribosomal protein S13"/>
    <property type="match status" value="1"/>
</dbReference>
<evidence type="ECO:0000256" key="2">
    <source>
        <dbReference type="ARBA" id="ARBA00022730"/>
    </source>
</evidence>
<dbReference type="PANTHER" id="PTHR10871">
    <property type="entry name" value="30S RIBOSOMAL PROTEIN S13/40S RIBOSOMAL PROTEIN S18"/>
    <property type="match status" value="1"/>
</dbReference>
<dbReference type="Proteomes" id="UP000272117">
    <property type="component" value="Unassembled WGS sequence"/>
</dbReference>
<keyword evidence="7" id="KW-0820">tRNA-binding</keyword>
<dbReference type="GO" id="GO:0006412">
    <property type="term" value="P:translation"/>
    <property type="evidence" value="ECO:0007669"/>
    <property type="project" value="UniProtKB-UniRule"/>
</dbReference>
<keyword evidence="11" id="KW-1185">Reference proteome</keyword>
<accession>A0A3M9MLK9</accession>
<dbReference type="EMBL" id="RJJD01000008">
    <property type="protein sequence ID" value="RNI26087.1"/>
    <property type="molecule type" value="Genomic_DNA"/>
</dbReference>
<dbReference type="InterPro" id="IPR010979">
    <property type="entry name" value="Ribosomal_uS13-like_H2TH"/>
</dbReference>
<dbReference type="GO" id="GO:0019843">
    <property type="term" value="F:rRNA binding"/>
    <property type="evidence" value="ECO:0007669"/>
    <property type="project" value="UniProtKB-UniRule"/>
</dbReference>